<feature type="region of interest" description="Disordered" evidence="18">
    <location>
        <begin position="11"/>
        <end position="238"/>
    </location>
</feature>
<dbReference type="Pfam" id="PF00271">
    <property type="entry name" value="Helicase_C"/>
    <property type="match status" value="1"/>
</dbReference>
<organism evidence="22 23">
    <name type="scientific">Candida boidinii</name>
    <name type="common">Yeast</name>
    <dbReference type="NCBI Taxonomy" id="5477"/>
    <lineage>
        <taxon>Eukaryota</taxon>
        <taxon>Fungi</taxon>
        <taxon>Dikarya</taxon>
        <taxon>Ascomycota</taxon>
        <taxon>Saccharomycotina</taxon>
        <taxon>Pichiomycetes</taxon>
        <taxon>Pichiales</taxon>
        <taxon>Pichiaceae</taxon>
        <taxon>Ogataea</taxon>
        <taxon>Ogataea/Candida clade</taxon>
    </lineage>
</organism>
<evidence type="ECO:0000256" key="2">
    <source>
        <dbReference type="ARBA" id="ARBA00012552"/>
    </source>
</evidence>
<dbReference type="AlphaFoldDB" id="A0A9W6WHI3"/>
<dbReference type="InterPro" id="IPR014001">
    <property type="entry name" value="Helicase_ATP-bd"/>
</dbReference>
<keyword evidence="6 17" id="KW-0347">Helicase</keyword>
<keyword evidence="5 17" id="KW-0378">Hydrolase</keyword>
<dbReference type="PROSITE" id="PS51195">
    <property type="entry name" value="Q_MOTIF"/>
    <property type="match status" value="1"/>
</dbReference>
<evidence type="ECO:0000313" key="22">
    <source>
        <dbReference type="EMBL" id="GME71360.1"/>
    </source>
</evidence>
<feature type="compositionally biased region" description="Acidic residues" evidence="18">
    <location>
        <begin position="84"/>
        <end position="94"/>
    </location>
</feature>
<dbReference type="GO" id="GO:0016787">
    <property type="term" value="F:hydrolase activity"/>
    <property type="evidence" value="ECO:0007669"/>
    <property type="project" value="UniProtKB-KW"/>
</dbReference>
<feature type="domain" description="Helicase ATP-binding" evidence="19">
    <location>
        <begin position="292"/>
        <end position="468"/>
    </location>
</feature>
<gene>
    <name evidence="22" type="ORF">Cboi02_000318400</name>
</gene>
<dbReference type="GO" id="GO:0006364">
    <property type="term" value="P:rRNA processing"/>
    <property type="evidence" value="ECO:0007669"/>
    <property type="project" value="UniProtKB-ARBA"/>
</dbReference>
<evidence type="ECO:0000256" key="13">
    <source>
        <dbReference type="ARBA" id="ARBA00044078"/>
    </source>
</evidence>
<feature type="compositionally biased region" description="Acidic residues" evidence="18">
    <location>
        <begin position="19"/>
        <end position="37"/>
    </location>
</feature>
<dbReference type="EMBL" id="BSXN01001059">
    <property type="protein sequence ID" value="GME71360.1"/>
    <property type="molecule type" value="Genomic_DNA"/>
</dbReference>
<comment type="subcellular location">
    <subcellularLocation>
        <location evidence="1">Nucleus</location>
        <location evidence="1">Nucleolus</location>
    </subcellularLocation>
</comment>
<evidence type="ECO:0000313" key="23">
    <source>
        <dbReference type="Proteomes" id="UP001165120"/>
    </source>
</evidence>
<protein>
    <recommendedName>
        <fullName evidence="13">ATP-dependent RNA helicase DRS1</fullName>
        <ecNumber evidence="2">3.6.4.13</ecNumber>
    </recommendedName>
    <alternativeName>
        <fullName evidence="14">ATP-dependent RNA helicase drs1</fullName>
    </alternativeName>
</protein>
<evidence type="ECO:0000259" key="20">
    <source>
        <dbReference type="PROSITE" id="PS51194"/>
    </source>
</evidence>
<dbReference type="CDD" id="cd17947">
    <property type="entry name" value="DEADc_DDX27"/>
    <property type="match status" value="1"/>
</dbReference>
<dbReference type="InterPro" id="IPR027417">
    <property type="entry name" value="P-loop_NTPase"/>
</dbReference>
<evidence type="ECO:0000256" key="5">
    <source>
        <dbReference type="ARBA" id="ARBA00022801"/>
    </source>
</evidence>
<feature type="compositionally biased region" description="Basic and acidic residues" evidence="18">
    <location>
        <begin position="38"/>
        <end position="54"/>
    </location>
</feature>
<dbReference type="GO" id="GO:0005829">
    <property type="term" value="C:cytosol"/>
    <property type="evidence" value="ECO:0007669"/>
    <property type="project" value="TreeGrafter"/>
</dbReference>
<dbReference type="PANTHER" id="PTHR47959">
    <property type="entry name" value="ATP-DEPENDENT RNA HELICASE RHLE-RELATED"/>
    <property type="match status" value="1"/>
</dbReference>
<dbReference type="InterPro" id="IPR014014">
    <property type="entry name" value="RNA_helicase_DEAD_Q_motif"/>
</dbReference>
<dbReference type="Pfam" id="PF00270">
    <property type="entry name" value="DEAD"/>
    <property type="match status" value="1"/>
</dbReference>
<evidence type="ECO:0000256" key="4">
    <source>
        <dbReference type="ARBA" id="ARBA00022741"/>
    </source>
</evidence>
<dbReference type="Proteomes" id="UP001165120">
    <property type="component" value="Unassembled WGS sequence"/>
</dbReference>
<comment type="similarity">
    <text evidence="11">Belongs to the DEAD box helicase family. DDX27/DRS1 subfamily.</text>
</comment>
<dbReference type="PROSITE" id="PS51192">
    <property type="entry name" value="HELICASE_ATP_BIND_1"/>
    <property type="match status" value="1"/>
</dbReference>
<evidence type="ECO:0000256" key="9">
    <source>
        <dbReference type="ARBA" id="ARBA00023242"/>
    </source>
</evidence>
<evidence type="ECO:0000256" key="16">
    <source>
        <dbReference type="PROSITE-ProRule" id="PRU00552"/>
    </source>
</evidence>
<sequence length="691" mass="77126">MSISNLKRKFIDFVPTISDSEEDVPDYDEESSEDEASDLLKQKESSSGDKETGKNSKKNKKVNQKKIEKKLKKQQKQNKSKNDDGEDGEGEEDLKELNPSFTFSLDDDNYITNTSAQDWDFGSSKHDLDGKKDVDLDSIIRRKGGLGVNIADLNGDNEDDEDDDDEDDEEGEVEEEDKDDDELAMDGFGMGAPAEEEEKDDDDEDDDEEGEDDEDEEEENDEEDEEEGEDEIKEDEDTAEEIANFYAPDDEGEEFKSVIHKDFQSLALSRPVLKGLSALGYSKPSPIQSSSIPVALMGKDIVAGAVTGSGKTAAYMIPIIERLLYKPSKIAATRVLILAPTRELALQVADVGRKIGRFVNGLTFGLAVGGMNVRQQEQELKNRPDIVVGTPGRLIDHIRNSPSFNIDNIEVLVFDEADRMLEEGFQEEMTEILSYLPISKRQTMLFSATMNSKIKSLIQLSLKRPVRIMIGAAKSAAGGLVQQFVRIRKRESSKPALLYNILSQLNGVSSTNNQSILKQMQSRIIIFVARKEMAHKLRIILGLLGLKVSELHGSLTQEQRSKNITDFKKLVVPILVCTDLAARGLDIPKIETVINFDMPKTYEIYLHRVGRTARAGREGTSISFVGESTQDRNIVKEAIKSVETTKKATSSQNKVAKSKVVGRNVDWNEVEKINKVLQTKEETIEEVLISR</sequence>
<proteinExistence type="inferred from homology"/>
<dbReference type="EC" id="3.6.4.13" evidence="2"/>
<dbReference type="GO" id="GO:0003724">
    <property type="term" value="F:RNA helicase activity"/>
    <property type="evidence" value="ECO:0007669"/>
    <property type="project" value="UniProtKB-EC"/>
</dbReference>
<evidence type="ECO:0000256" key="6">
    <source>
        <dbReference type="ARBA" id="ARBA00022806"/>
    </source>
</evidence>
<dbReference type="FunFam" id="3.40.50.300:FF:000842">
    <property type="entry name" value="ATP-dependent RNA helicase DRS1"/>
    <property type="match status" value="1"/>
</dbReference>
<evidence type="ECO:0000256" key="17">
    <source>
        <dbReference type="RuleBase" id="RU000492"/>
    </source>
</evidence>
<feature type="compositionally biased region" description="Acidic residues" evidence="18">
    <location>
        <begin position="194"/>
        <end position="238"/>
    </location>
</feature>
<feature type="compositionally biased region" description="Acidic residues" evidence="18">
    <location>
        <begin position="155"/>
        <end position="184"/>
    </location>
</feature>
<evidence type="ECO:0000256" key="15">
    <source>
        <dbReference type="ARBA" id="ARBA00047984"/>
    </source>
</evidence>
<keyword evidence="4 17" id="KW-0547">Nucleotide-binding</keyword>
<feature type="compositionally biased region" description="Basic and acidic residues" evidence="18">
    <location>
        <begin position="123"/>
        <end position="140"/>
    </location>
</feature>
<dbReference type="SMART" id="SM00490">
    <property type="entry name" value="HELICc"/>
    <property type="match status" value="1"/>
</dbReference>
<dbReference type="CDD" id="cd18787">
    <property type="entry name" value="SF2_C_DEAD"/>
    <property type="match status" value="1"/>
</dbReference>
<dbReference type="SMART" id="SM00487">
    <property type="entry name" value="DEXDc"/>
    <property type="match status" value="1"/>
</dbReference>
<evidence type="ECO:0000259" key="19">
    <source>
        <dbReference type="PROSITE" id="PS51192"/>
    </source>
</evidence>
<keyword evidence="7 17" id="KW-0067">ATP-binding</keyword>
<dbReference type="PANTHER" id="PTHR47959:SF1">
    <property type="entry name" value="ATP-DEPENDENT RNA HELICASE DBPA"/>
    <property type="match status" value="1"/>
</dbReference>
<evidence type="ECO:0000256" key="8">
    <source>
        <dbReference type="ARBA" id="ARBA00022884"/>
    </source>
</evidence>
<feature type="domain" description="Helicase C-terminal" evidence="20">
    <location>
        <begin position="512"/>
        <end position="653"/>
    </location>
</feature>
<dbReference type="GO" id="GO:0003723">
    <property type="term" value="F:RNA binding"/>
    <property type="evidence" value="ECO:0007669"/>
    <property type="project" value="UniProtKB-KW"/>
</dbReference>
<dbReference type="InterPro" id="IPR001650">
    <property type="entry name" value="Helicase_C-like"/>
</dbReference>
<evidence type="ECO:0000256" key="7">
    <source>
        <dbReference type="ARBA" id="ARBA00022840"/>
    </source>
</evidence>
<evidence type="ECO:0000256" key="11">
    <source>
        <dbReference type="ARBA" id="ARBA00043999"/>
    </source>
</evidence>
<evidence type="ECO:0000256" key="3">
    <source>
        <dbReference type="ARBA" id="ARBA00022517"/>
    </source>
</evidence>
<keyword evidence="23" id="KW-1185">Reference proteome</keyword>
<dbReference type="PROSITE" id="PS00039">
    <property type="entry name" value="DEAD_ATP_HELICASE"/>
    <property type="match status" value="1"/>
</dbReference>
<evidence type="ECO:0000256" key="1">
    <source>
        <dbReference type="ARBA" id="ARBA00004604"/>
    </source>
</evidence>
<dbReference type="InterPro" id="IPR011545">
    <property type="entry name" value="DEAD/DEAH_box_helicase_dom"/>
</dbReference>
<evidence type="ECO:0000259" key="21">
    <source>
        <dbReference type="PROSITE" id="PS51195"/>
    </source>
</evidence>
<keyword evidence="3" id="KW-0690">Ribosome biogenesis</keyword>
<keyword evidence="8" id="KW-0694">RNA-binding</keyword>
<feature type="domain" description="DEAD-box RNA helicase Q" evidence="21">
    <location>
        <begin position="261"/>
        <end position="289"/>
    </location>
</feature>
<reference evidence="22" key="1">
    <citation type="submission" date="2023-04" db="EMBL/GenBank/DDBJ databases">
        <title>Candida boidinii NBRC 10035.</title>
        <authorList>
            <person name="Ichikawa N."/>
            <person name="Sato H."/>
            <person name="Tonouchi N."/>
        </authorList>
    </citation>
    <scope>NUCLEOTIDE SEQUENCE</scope>
    <source>
        <strain evidence="22">NBRC 10035</strain>
    </source>
</reference>
<keyword evidence="9" id="KW-0539">Nucleus</keyword>
<dbReference type="PROSITE" id="PS51194">
    <property type="entry name" value="HELICASE_CTER"/>
    <property type="match status" value="1"/>
</dbReference>
<evidence type="ECO:0000256" key="14">
    <source>
        <dbReference type="ARBA" id="ARBA00044094"/>
    </source>
</evidence>
<evidence type="ECO:0000256" key="18">
    <source>
        <dbReference type="SAM" id="MobiDB-lite"/>
    </source>
</evidence>
<comment type="function">
    <text evidence="10">ATP-binding RNA helicase involved in ribosome assembly.</text>
</comment>
<dbReference type="GO" id="GO:0005524">
    <property type="term" value="F:ATP binding"/>
    <property type="evidence" value="ECO:0007669"/>
    <property type="project" value="UniProtKB-KW"/>
</dbReference>
<dbReference type="Gene3D" id="3.40.50.300">
    <property type="entry name" value="P-loop containing nucleotide triphosphate hydrolases"/>
    <property type="match status" value="2"/>
</dbReference>
<evidence type="ECO:0000256" key="10">
    <source>
        <dbReference type="ARBA" id="ARBA00043881"/>
    </source>
</evidence>
<feature type="compositionally biased region" description="Basic residues" evidence="18">
    <location>
        <begin position="55"/>
        <end position="79"/>
    </location>
</feature>
<dbReference type="InterPro" id="IPR050079">
    <property type="entry name" value="DEAD_box_RNA_helicase"/>
</dbReference>
<feature type="short sequence motif" description="Q motif" evidence="16">
    <location>
        <begin position="261"/>
        <end position="289"/>
    </location>
</feature>
<comment type="subunit">
    <text evidence="12">Associates with pre-ribosomal particles.</text>
</comment>
<comment type="catalytic activity">
    <reaction evidence="15">
        <text>ATP + H2O = ADP + phosphate + H(+)</text>
        <dbReference type="Rhea" id="RHEA:13065"/>
        <dbReference type="ChEBI" id="CHEBI:15377"/>
        <dbReference type="ChEBI" id="CHEBI:15378"/>
        <dbReference type="ChEBI" id="CHEBI:30616"/>
        <dbReference type="ChEBI" id="CHEBI:43474"/>
        <dbReference type="ChEBI" id="CHEBI:456216"/>
        <dbReference type="EC" id="3.6.4.13"/>
    </reaction>
</comment>
<dbReference type="SUPFAM" id="SSF52540">
    <property type="entry name" value="P-loop containing nucleoside triphosphate hydrolases"/>
    <property type="match status" value="2"/>
</dbReference>
<dbReference type="GO" id="GO:0005730">
    <property type="term" value="C:nucleolus"/>
    <property type="evidence" value="ECO:0007669"/>
    <property type="project" value="UniProtKB-SubCell"/>
</dbReference>
<name>A0A9W6WHI3_CANBO</name>
<evidence type="ECO:0000256" key="12">
    <source>
        <dbReference type="ARBA" id="ARBA00044029"/>
    </source>
</evidence>
<accession>A0A9W6WHI3</accession>
<dbReference type="InterPro" id="IPR000629">
    <property type="entry name" value="RNA-helicase_DEAD-box_CS"/>
</dbReference>
<comment type="caution">
    <text evidence="22">The sequence shown here is derived from an EMBL/GenBank/DDBJ whole genome shotgun (WGS) entry which is preliminary data.</text>
</comment>